<organism evidence="4 5">
    <name type="scientific">Perca fluviatilis</name>
    <name type="common">European perch</name>
    <dbReference type="NCBI Taxonomy" id="8168"/>
    <lineage>
        <taxon>Eukaryota</taxon>
        <taxon>Metazoa</taxon>
        <taxon>Chordata</taxon>
        <taxon>Craniata</taxon>
        <taxon>Vertebrata</taxon>
        <taxon>Euteleostomi</taxon>
        <taxon>Actinopterygii</taxon>
        <taxon>Neopterygii</taxon>
        <taxon>Teleostei</taxon>
        <taxon>Neoteleostei</taxon>
        <taxon>Acanthomorphata</taxon>
        <taxon>Eupercaria</taxon>
        <taxon>Perciformes</taxon>
        <taxon>Percoidei</taxon>
        <taxon>Percidae</taxon>
        <taxon>Percinae</taxon>
        <taxon>Perca</taxon>
    </lineage>
</organism>
<evidence type="ECO:0000256" key="2">
    <source>
        <dbReference type="SAM" id="MobiDB-lite"/>
    </source>
</evidence>
<proteinExistence type="inferred from homology"/>
<evidence type="ECO:0000259" key="3">
    <source>
        <dbReference type="PROSITE" id="PS50824"/>
    </source>
</evidence>
<feature type="region of interest" description="Disordered" evidence="2">
    <location>
        <begin position="115"/>
        <end position="153"/>
    </location>
</feature>
<sequence length="342" mass="38328">MEITCVKEELLNTLEDLSDEEFKKFKWFLQQREILVGFQAIPKNQLENADRIDTVDKIIQTFSHQSVEVVKLVLKKTRRNDLVEKLSNISTGAQGVYVRSQSEACSLPNTLLEAPVSLQTPTPPQTTSPRATTLPAPSTPTSLLQSPPVDKAQNTSSKYDIITCKVLIQSGSPAVYQLIPKKEKIGSLTRMTLGEKNPNKKNKTILLVGETGAGKSTLVNYAMGVEWEDDVWFQIVEEEKRRLSQSQTSDVIVYQICGFEDKPLPYSLTIIDTPGYGDTRGIEYDDIITQRLLDLFQSDDGVHEIDAVGLVMKASENRLSDRQRYIFDSVMSLFGKDQGPHL</sequence>
<feature type="domain" description="Pyrin" evidence="3">
    <location>
        <begin position="1"/>
        <end position="62"/>
    </location>
</feature>
<dbReference type="PANTHER" id="PTHR32046:SF11">
    <property type="entry name" value="IMMUNE-ASSOCIATED NUCLEOTIDE-BINDING PROTEIN 10-LIKE"/>
    <property type="match status" value="1"/>
</dbReference>
<reference evidence="4 5" key="1">
    <citation type="submission" date="2019-06" db="EMBL/GenBank/DDBJ databases">
        <title>A chromosome-scale genome assembly of the European perch, Perca fluviatilis.</title>
        <authorList>
            <person name="Roques C."/>
            <person name="Zahm M."/>
            <person name="Cabau C."/>
            <person name="Klopp C."/>
            <person name="Bouchez O."/>
            <person name="Donnadieu C."/>
            <person name="Kuhl H."/>
            <person name="Gislard M."/>
            <person name="Guendouz S."/>
            <person name="Journot L."/>
            <person name="Haffray P."/>
            <person name="Bestin A."/>
            <person name="Morvezen R."/>
            <person name="Feron R."/>
            <person name="Wen M."/>
            <person name="Jouanno E."/>
            <person name="Herpin A."/>
            <person name="Schartl M."/>
            <person name="Postlethwait J."/>
            <person name="Schaerlinger B."/>
            <person name="Chardard D."/>
            <person name="Lecocq T."/>
            <person name="Poncet C."/>
            <person name="Jaffrelo L."/>
            <person name="Lampietro C."/>
            <person name="Guiguen Y."/>
        </authorList>
    </citation>
    <scope>NUCLEOTIDE SEQUENCE [LARGE SCALE GENOMIC DNA]</scope>
    <source>
        <tissue evidence="4">Blood</tissue>
    </source>
</reference>
<dbReference type="AlphaFoldDB" id="A0A6A5E5S2"/>
<accession>A0A6A5E5S2</accession>
<dbReference type="Gene3D" id="3.40.50.300">
    <property type="entry name" value="P-loop containing nucleotide triphosphate hydrolases"/>
    <property type="match status" value="1"/>
</dbReference>
<dbReference type="Pfam" id="PF00735">
    <property type="entry name" value="Septin"/>
    <property type="match status" value="1"/>
</dbReference>
<dbReference type="InterPro" id="IPR004020">
    <property type="entry name" value="DAPIN"/>
</dbReference>
<evidence type="ECO:0000313" key="5">
    <source>
        <dbReference type="Proteomes" id="UP000465112"/>
    </source>
</evidence>
<dbReference type="GO" id="GO:0005525">
    <property type="term" value="F:GTP binding"/>
    <property type="evidence" value="ECO:0007669"/>
    <property type="project" value="UniProtKB-KW"/>
</dbReference>
<evidence type="ECO:0000256" key="1">
    <source>
        <dbReference type="RuleBase" id="RU004560"/>
    </source>
</evidence>
<protein>
    <recommendedName>
        <fullName evidence="3">Pyrin domain-containing protein</fullName>
    </recommendedName>
</protein>
<dbReference type="PANTHER" id="PTHR32046">
    <property type="entry name" value="G DOMAIN-CONTAINING PROTEIN"/>
    <property type="match status" value="1"/>
</dbReference>
<dbReference type="PROSITE" id="PS50824">
    <property type="entry name" value="DAPIN"/>
    <property type="match status" value="1"/>
</dbReference>
<keyword evidence="1" id="KW-0547">Nucleotide-binding</keyword>
<name>A0A6A5E5S2_PERFL</name>
<dbReference type="Gene3D" id="1.10.533.10">
    <property type="entry name" value="Death Domain, Fas"/>
    <property type="match status" value="1"/>
</dbReference>
<dbReference type="SMART" id="SM01289">
    <property type="entry name" value="PYRIN"/>
    <property type="match status" value="1"/>
</dbReference>
<evidence type="ECO:0000313" key="4">
    <source>
        <dbReference type="EMBL" id="KAF1377976.1"/>
    </source>
</evidence>
<dbReference type="OrthoDB" id="8954335at2759"/>
<comment type="caution">
    <text evidence="4">The sequence shown here is derived from an EMBL/GenBank/DDBJ whole genome shotgun (WGS) entry which is preliminary data.</text>
</comment>
<dbReference type="InterPro" id="IPR025662">
    <property type="entry name" value="Sigma_54_int_dom_ATP-bd_1"/>
</dbReference>
<dbReference type="InterPro" id="IPR030379">
    <property type="entry name" value="G_SEPTIN_dom"/>
</dbReference>
<dbReference type="EMBL" id="VHII01000017">
    <property type="protein sequence ID" value="KAF1377976.1"/>
    <property type="molecule type" value="Genomic_DNA"/>
</dbReference>
<feature type="compositionally biased region" description="Low complexity" evidence="2">
    <location>
        <begin position="127"/>
        <end position="148"/>
    </location>
</feature>
<dbReference type="SUPFAM" id="SSF52540">
    <property type="entry name" value="P-loop containing nucleoside triphosphate hydrolases"/>
    <property type="match status" value="1"/>
</dbReference>
<dbReference type="CDD" id="cd08321">
    <property type="entry name" value="Pyrin_ASC-like"/>
    <property type="match status" value="1"/>
</dbReference>
<dbReference type="InterPro" id="IPR027417">
    <property type="entry name" value="P-loop_NTPase"/>
</dbReference>
<dbReference type="SUPFAM" id="SSF47986">
    <property type="entry name" value="DEATH domain"/>
    <property type="match status" value="1"/>
</dbReference>
<dbReference type="Pfam" id="PF02758">
    <property type="entry name" value="PYRIN"/>
    <property type="match status" value="1"/>
</dbReference>
<dbReference type="PROSITE" id="PS00675">
    <property type="entry name" value="SIGMA54_INTERACT_1"/>
    <property type="match status" value="1"/>
</dbReference>
<dbReference type="InterPro" id="IPR011029">
    <property type="entry name" value="DEATH-like_dom_sf"/>
</dbReference>
<keyword evidence="1" id="KW-0342">GTP-binding</keyword>
<keyword evidence="5" id="KW-1185">Reference proteome</keyword>
<comment type="similarity">
    <text evidence="1">Belongs to the TRAFAC class TrmE-Era-EngA-EngB-Septin-like GTPase superfamily. Septin GTPase family.</text>
</comment>
<dbReference type="Proteomes" id="UP000465112">
    <property type="component" value="Chromosome 17"/>
</dbReference>
<gene>
    <name evidence="4" type="ORF">PFLUV_G00206400</name>
</gene>